<feature type="chain" id="PRO_5019302196" description="histidine kinase" evidence="10">
    <location>
        <begin position="25"/>
        <end position="1344"/>
    </location>
</feature>
<dbReference type="Proteomes" id="UP000283601">
    <property type="component" value="Unassembled WGS sequence"/>
</dbReference>
<proteinExistence type="predicted"/>
<evidence type="ECO:0000256" key="2">
    <source>
        <dbReference type="ARBA" id="ARBA00012438"/>
    </source>
</evidence>
<name>A0A414IFU6_BACUN</name>
<evidence type="ECO:0000256" key="7">
    <source>
        <dbReference type="PROSITE-ProRule" id="PRU00169"/>
    </source>
</evidence>
<dbReference type="SMART" id="SM00388">
    <property type="entry name" value="HisKA"/>
    <property type="match status" value="1"/>
</dbReference>
<feature type="domain" description="Histidine kinase" evidence="12">
    <location>
        <begin position="842"/>
        <end position="1063"/>
    </location>
</feature>
<dbReference type="SMART" id="SM00387">
    <property type="entry name" value="HATPase_c"/>
    <property type="match status" value="1"/>
</dbReference>
<dbReference type="FunFam" id="1.10.10.60:FF:000284">
    <property type="entry name" value="Two-component system sensor histidine kinase/response regulator"/>
    <property type="match status" value="1"/>
</dbReference>
<evidence type="ECO:0000313" key="15">
    <source>
        <dbReference type="Proteomes" id="UP000283601"/>
    </source>
</evidence>
<evidence type="ECO:0000259" key="13">
    <source>
        <dbReference type="PROSITE" id="PS50110"/>
    </source>
</evidence>
<evidence type="ECO:0000256" key="10">
    <source>
        <dbReference type="SAM" id="SignalP"/>
    </source>
</evidence>
<keyword evidence="6" id="KW-0804">Transcription</keyword>
<dbReference type="Pfam" id="PF02518">
    <property type="entry name" value="HATPase_c"/>
    <property type="match status" value="1"/>
</dbReference>
<dbReference type="FunFam" id="2.130.10.10:FF:000891">
    <property type="entry name" value="Two-component system sensor histidine kinase/response regulator, hybrid (One-component system)"/>
    <property type="match status" value="1"/>
</dbReference>
<evidence type="ECO:0000256" key="9">
    <source>
        <dbReference type="SAM" id="Phobius"/>
    </source>
</evidence>
<dbReference type="PROSITE" id="PS50109">
    <property type="entry name" value="HIS_KIN"/>
    <property type="match status" value="1"/>
</dbReference>
<keyword evidence="4" id="KW-0805">Transcription regulation</keyword>
<dbReference type="InterPro" id="IPR018060">
    <property type="entry name" value="HTH_AraC"/>
</dbReference>
<dbReference type="Pfam" id="PF07495">
    <property type="entry name" value="Y_Y_Y"/>
    <property type="match status" value="1"/>
</dbReference>
<dbReference type="PROSITE" id="PS00041">
    <property type="entry name" value="HTH_ARAC_FAMILY_1"/>
    <property type="match status" value="1"/>
</dbReference>
<keyword evidence="8" id="KW-0175">Coiled coil</keyword>
<dbReference type="InterPro" id="IPR036890">
    <property type="entry name" value="HATPase_C_sf"/>
</dbReference>
<evidence type="ECO:0000256" key="5">
    <source>
        <dbReference type="ARBA" id="ARBA00023125"/>
    </source>
</evidence>
<gene>
    <name evidence="14" type="ORF">DW758_16040</name>
</gene>
<sequence>MKNTNLKKMLIAFICLICFFTCYAQTIGEHYYLNSLTIRDGLSQNTVYDILQDKAGFMWFGTKDGLNRYDGSSFKIFKYDRTDEYSLGNNYILALYEDVEGNIWVGTDMGLYIYYPERDVFEPFKQLSDEGTTIDNAAAMIVGDKNGDVWITVERQGIFHYNLQTKALRNHTLKEFPFLTSNVHCVVFDNSETIWIYGNGLFYSKDGLKTIHPFVSSDGKKVFEGDPLMKVLPGAYNCFYIASVGGGIKEMNLSSGKVRDLLLTDETGERIWCRELMSFSDDELWIGCESGIYIYNLRTDKYVHLKSSMYDPYSLSDNAVYSLCKDCEGGVWIGSYFGGINYYPHSYTCFERYYPKGVNDGLHGKRIREFCQDSQGKLWIGTEDGGLNRFDPVTKEFKFFTPSLGFTNVHGLCSVENELWVGTFSKGLKVIDTRTETIVRSYQYDGGPHSLNDNNVFAICRTAAGDIYIGTGCGLMRYNRQTDSFDIIPELVGIFVYDIKEDTSGNLWLATYVCGVFRYDVSKKEWKNYVHNEKDEKSLSNNKVLSVFEDSRRNVWLTTQGRGICLFHPETENFTRYDTGNGLPNDVVYQIAEDEDGVFWLTTNNGLARFDLTSGAVKVYTTANGLPSDQFNYRSSFKDKDGTIYFGSIDGFVAFNPKTFSENKYVPSAVITDFLLFNKEMRAGAENSPLQENITFSDKLLLCAEQNSFSFRLAALGYQAPKMNKLMYKLDGFDSEWLTVGESPLVTYSNLHYGDYTFRVKAGNSDGIWNEEETTLHIRILPPFYLSVWAYVVYALLFLIFFAYLYLYLKQRNNRKQQRQMEKFEQEKEREIYNAKFDFFTNVAHEIRTPLTLIKGPLENIILKKDVDAETREDLNIMEQNTERLLNLTNQLLDFRKTESQGFSLNFTKCNITEVVQKTHLRFTSLAKQKGLDLTLKIPERACYAHVNKEAFTKILSNLLSNAMKYAESYVQIFLETDMAVAVENGIFHIRTVNDGPIVPDTMKEEIFKPFVRFNGEENGKVTSGTGIGLALSRSLAELHRGSLRMVEGEDANIFCLTLPLTQDNAITMESGDVSNMEPSAELQAKWEELKENNENRYTVLVVEDNPEMLSFVSRQLSHEYIVLTAVNGEEALRILDENFVNLIVSDVVMPLMDGFELCKTVKSKLDYSHIPIILLTAKTNIQSKVEGLELGADAYIEKPFSPEYLLAAIASLIKNRETLRQTFAKSPFVAANTMALTKADEEFIKRLNEIILSNLHSPEFSMEDMAEMLNMSRSNFYRKIKGVLDLTPNEYLRIERLKRAAQLLKDGENRVNEICYMVGFNSPSYFSKCFLKQFGVLPKDFVD</sequence>
<organism evidence="14 15">
    <name type="scientific">Bacteroides uniformis</name>
    <dbReference type="NCBI Taxonomy" id="820"/>
    <lineage>
        <taxon>Bacteria</taxon>
        <taxon>Pseudomonadati</taxon>
        <taxon>Bacteroidota</taxon>
        <taxon>Bacteroidia</taxon>
        <taxon>Bacteroidales</taxon>
        <taxon>Bacteroidaceae</taxon>
        <taxon>Bacteroides</taxon>
    </lineage>
</organism>
<dbReference type="SUPFAM" id="SSF52172">
    <property type="entry name" value="CheY-like"/>
    <property type="match status" value="1"/>
</dbReference>
<keyword evidence="14" id="KW-0808">Transferase</keyword>
<dbReference type="InterPro" id="IPR013783">
    <property type="entry name" value="Ig-like_fold"/>
</dbReference>
<dbReference type="Pfam" id="PF07494">
    <property type="entry name" value="Reg_prop"/>
    <property type="match status" value="4"/>
</dbReference>
<dbReference type="InterPro" id="IPR003594">
    <property type="entry name" value="HATPase_dom"/>
</dbReference>
<dbReference type="Gene3D" id="3.30.565.10">
    <property type="entry name" value="Histidine kinase-like ATPase, C-terminal domain"/>
    <property type="match status" value="1"/>
</dbReference>
<dbReference type="PROSITE" id="PS50110">
    <property type="entry name" value="RESPONSE_REGULATORY"/>
    <property type="match status" value="1"/>
</dbReference>
<dbReference type="EC" id="2.7.13.3" evidence="2"/>
<dbReference type="InterPro" id="IPR036097">
    <property type="entry name" value="HisK_dim/P_sf"/>
</dbReference>
<evidence type="ECO:0000259" key="12">
    <source>
        <dbReference type="PROSITE" id="PS50109"/>
    </source>
</evidence>
<reference evidence="14 15" key="1">
    <citation type="submission" date="2018-08" db="EMBL/GenBank/DDBJ databases">
        <title>A genome reference for cultivated species of the human gut microbiota.</title>
        <authorList>
            <person name="Zou Y."/>
            <person name="Xue W."/>
            <person name="Luo G."/>
        </authorList>
    </citation>
    <scope>NUCLEOTIDE SEQUENCE [LARGE SCALE GENOMIC DNA]</scope>
    <source>
        <strain evidence="14 15">AM29-12AC</strain>
    </source>
</reference>
<dbReference type="InterPro" id="IPR005467">
    <property type="entry name" value="His_kinase_dom"/>
</dbReference>
<evidence type="ECO:0000313" key="14">
    <source>
        <dbReference type="EMBL" id="RHE21536.1"/>
    </source>
</evidence>
<dbReference type="InterPro" id="IPR011123">
    <property type="entry name" value="Y_Y_Y"/>
</dbReference>
<dbReference type="GO" id="GO:0000155">
    <property type="term" value="F:phosphorelay sensor kinase activity"/>
    <property type="evidence" value="ECO:0007669"/>
    <property type="project" value="InterPro"/>
</dbReference>
<evidence type="ECO:0000256" key="3">
    <source>
        <dbReference type="ARBA" id="ARBA00022553"/>
    </source>
</evidence>
<dbReference type="Gene3D" id="1.10.287.130">
    <property type="match status" value="1"/>
</dbReference>
<dbReference type="InterPro" id="IPR011047">
    <property type="entry name" value="Quinoprotein_ADH-like_sf"/>
</dbReference>
<dbReference type="Gene3D" id="2.60.40.10">
    <property type="entry name" value="Immunoglobulins"/>
    <property type="match status" value="1"/>
</dbReference>
<feature type="domain" description="Response regulatory" evidence="13">
    <location>
        <begin position="1099"/>
        <end position="1214"/>
    </location>
</feature>
<protein>
    <recommendedName>
        <fullName evidence="2">histidine kinase</fullName>
        <ecNumber evidence="2">2.7.13.3</ecNumber>
    </recommendedName>
</protein>
<dbReference type="Pfam" id="PF12833">
    <property type="entry name" value="HTH_18"/>
    <property type="match status" value="1"/>
</dbReference>
<dbReference type="Gene3D" id="2.130.10.10">
    <property type="entry name" value="YVTN repeat-like/Quinoprotein amine dehydrogenase"/>
    <property type="match status" value="2"/>
</dbReference>
<keyword evidence="3 7" id="KW-0597">Phosphoprotein</keyword>
<dbReference type="FunFam" id="2.60.40.10:FF:000791">
    <property type="entry name" value="Two-component system sensor histidine kinase/response regulator"/>
    <property type="match status" value="1"/>
</dbReference>
<feature type="signal peptide" evidence="10">
    <location>
        <begin position="1"/>
        <end position="24"/>
    </location>
</feature>
<evidence type="ECO:0000259" key="11">
    <source>
        <dbReference type="PROSITE" id="PS01124"/>
    </source>
</evidence>
<dbReference type="FunFam" id="2.130.10.10:FF:000895">
    <property type="entry name" value="Two-component system sensor histidine kinase/response regulator"/>
    <property type="match status" value="1"/>
</dbReference>
<keyword evidence="5" id="KW-0238">DNA-binding</keyword>
<dbReference type="SUPFAM" id="SSF47384">
    <property type="entry name" value="Homodimeric domain of signal transducing histidine kinase"/>
    <property type="match status" value="1"/>
</dbReference>
<dbReference type="InterPro" id="IPR003661">
    <property type="entry name" value="HisK_dim/P_dom"/>
</dbReference>
<dbReference type="SUPFAM" id="SSF63829">
    <property type="entry name" value="Calcium-dependent phosphotriesterase"/>
    <property type="match status" value="1"/>
</dbReference>
<comment type="caution">
    <text evidence="14">The sequence shown here is derived from an EMBL/GenBank/DDBJ whole genome shotgun (WGS) entry which is preliminary data.</text>
</comment>
<dbReference type="PROSITE" id="PS01124">
    <property type="entry name" value="HTH_ARAC_FAMILY_2"/>
    <property type="match status" value="1"/>
</dbReference>
<keyword evidence="10" id="KW-0732">Signal</keyword>
<dbReference type="EMBL" id="QSJZ01000015">
    <property type="protein sequence ID" value="RHE21536.1"/>
    <property type="molecule type" value="Genomic_DNA"/>
</dbReference>
<feature type="modified residue" description="4-aspartylphosphate" evidence="7">
    <location>
        <position position="1147"/>
    </location>
</feature>
<dbReference type="GO" id="GO:0003700">
    <property type="term" value="F:DNA-binding transcription factor activity"/>
    <property type="evidence" value="ECO:0007669"/>
    <property type="project" value="InterPro"/>
</dbReference>
<feature type="coiled-coil region" evidence="8">
    <location>
        <begin position="807"/>
        <end position="834"/>
    </location>
</feature>
<dbReference type="SUPFAM" id="SSF55874">
    <property type="entry name" value="ATPase domain of HSP90 chaperone/DNA topoisomerase II/histidine kinase"/>
    <property type="match status" value="1"/>
</dbReference>
<keyword evidence="9" id="KW-0472">Membrane</keyword>
<evidence type="ECO:0000256" key="6">
    <source>
        <dbReference type="ARBA" id="ARBA00023163"/>
    </source>
</evidence>
<dbReference type="PANTHER" id="PTHR43547:SF2">
    <property type="entry name" value="HYBRID SIGNAL TRANSDUCTION HISTIDINE KINASE C"/>
    <property type="match status" value="1"/>
</dbReference>
<dbReference type="Gene3D" id="1.10.10.60">
    <property type="entry name" value="Homeodomain-like"/>
    <property type="match status" value="2"/>
</dbReference>
<dbReference type="SMART" id="SM00342">
    <property type="entry name" value="HTH_ARAC"/>
    <property type="match status" value="1"/>
</dbReference>
<dbReference type="Pfam" id="PF00512">
    <property type="entry name" value="HisKA"/>
    <property type="match status" value="1"/>
</dbReference>
<dbReference type="Gene3D" id="3.40.50.2300">
    <property type="match status" value="1"/>
</dbReference>
<evidence type="ECO:0000256" key="8">
    <source>
        <dbReference type="SAM" id="Coils"/>
    </source>
</evidence>
<dbReference type="Pfam" id="PF00072">
    <property type="entry name" value="Response_reg"/>
    <property type="match status" value="1"/>
</dbReference>
<feature type="transmembrane region" description="Helical" evidence="9">
    <location>
        <begin position="788"/>
        <end position="809"/>
    </location>
</feature>
<comment type="catalytic activity">
    <reaction evidence="1">
        <text>ATP + protein L-histidine = ADP + protein N-phospho-L-histidine.</text>
        <dbReference type="EC" id="2.7.13.3"/>
    </reaction>
</comment>
<dbReference type="PANTHER" id="PTHR43547">
    <property type="entry name" value="TWO-COMPONENT HISTIDINE KINASE"/>
    <property type="match status" value="1"/>
</dbReference>
<dbReference type="SUPFAM" id="SSF50998">
    <property type="entry name" value="Quinoprotein alcohol dehydrogenase-like"/>
    <property type="match status" value="1"/>
</dbReference>
<dbReference type="GO" id="GO:0043565">
    <property type="term" value="F:sequence-specific DNA binding"/>
    <property type="evidence" value="ECO:0007669"/>
    <property type="project" value="InterPro"/>
</dbReference>
<feature type="domain" description="HTH araC/xylS-type" evidence="11">
    <location>
        <begin position="1246"/>
        <end position="1344"/>
    </location>
</feature>
<evidence type="ECO:0000256" key="4">
    <source>
        <dbReference type="ARBA" id="ARBA00023015"/>
    </source>
</evidence>
<dbReference type="InterPro" id="IPR018062">
    <property type="entry name" value="HTH_AraC-typ_CS"/>
</dbReference>
<dbReference type="InterPro" id="IPR004358">
    <property type="entry name" value="Sig_transdc_His_kin-like_C"/>
</dbReference>
<accession>A0A414IFU6</accession>
<dbReference type="CDD" id="cd00082">
    <property type="entry name" value="HisKA"/>
    <property type="match status" value="1"/>
</dbReference>
<keyword evidence="9" id="KW-1133">Transmembrane helix</keyword>
<dbReference type="SMART" id="SM00448">
    <property type="entry name" value="REC"/>
    <property type="match status" value="1"/>
</dbReference>
<dbReference type="InterPro" id="IPR001789">
    <property type="entry name" value="Sig_transdc_resp-reg_receiver"/>
</dbReference>
<dbReference type="PRINTS" id="PR00344">
    <property type="entry name" value="BCTRLSENSOR"/>
</dbReference>
<dbReference type="InterPro" id="IPR011006">
    <property type="entry name" value="CheY-like_superfamily"/>
</dbReference>
<dbReference type="InterPro" id="IPR015943">
    <property type="entry name" value="WD40/YVTN_repeat-like_dom_sf"/>
</dbReference>
<dbReference type="InterPro" id="IPR009057">
    <property type="entry name" value="Homeodomain-like_sf"/>
</dbReference>
<evidence type="ECO:0000256" key="1">
    <source>
        <dbReference type="ARBA" id="ARBA00000085"/>
    </source>
</evidence>
<keyword evidence="9" id="KW-0812">Transmembrane</keyword>
<dbReference type="FunFam" id="3.40.50.2300:FF:000138">
    <property type="entry name" value="Two-component system sensor histidine kinase/response regulator"/>
    <property type="match status" value="1"/>
</dbReference>
<dbReference type="FunFam" id="1.10.287.130:FF:000045">
    <property type="entry name" value="Two-component system sensor histidine kinase/response regulator"/>
    <property type="match status" value="1"/>
</dbReference>
<dbReference type="SUPFAM" id="SSF46689">
    <property type="entry name" value="Homeodomain-like"/>
    <property type="match status" value="1"/>
</dbReference>
<dbReference type="InterPro" id="IPR011110">
    <property type="entry name" value="Reg_prop"/>
</dbReference>
<keyword evidence="14" id="KW-0418">Kinase</keyword>